<evidence type="ECO:0000256" key="3">
    <source>
        <dbReference type="ARBA" id="ARBA00022989"/>
    </source>
</evidence>
<sequence length="385" mass="42684">MEAPMIDLTADRGPSVTRLSIAMMVIVIVAIILRFWSRAVAVNSPGGEKNHFWWDDWLALIAVPFAIAELSLALVWVQYDGLGKHVEAITTPQLLAGLKFLFVGQIVQNCALVAARLSVLFFYLRVSAGAHNMLMLNSVTFAMVISILYFVTFVLMAIFSCTPVQKSWLPYLPGHCLTLSTWWFWFAMISVLVDLVILVIPMSMLWNLQLKPWKRFGILCIFASGYCVLATAIGRVVSIHLTGDGLELDPTYESIPTLYWFIIEPGLAILSICLPSIFSLLKRGIYHGPKSVFSLKGTASSWTGPRSARSIPQFGSKKNDSSTDSQFERLHDANTDLHNNKDYIAMVGRGSQNGGSINEDTNQFIQVRTEYDVSKTGISTNTSGT</sequence>
<keyword evidence="10" id="KW-1185">Reference proteome</keyword>
<accession>A0A4Z1F1Q7</accession>
<dbReference type="Pfam" id="PF20684">
    <property type="entry name" value="Fung_rhodopsin"/>
    <property type="match status" value="1"/>
</dbReference>
<dbReference type="InterPro" id="IPR052337">
    <property type="entry name" value="SAT4-like"/>
</dbReference>
<proteinExistence type="inferred from homology"/>
<keyword evidence="4 7" id="KW-0472">Membrane</keyword>
<keyword evidence="2 7" id="KW-0812">Transmembrane</keyword>
<feature type="transmembrane region" description="Helical" evidence="7">
    <location>
        <begin position="99"/>
        <end position="124"/>
    </location>
</feature>
<dbReference type="PANTHER" id="PTHR33048:SF47">
    <property type="entry name" value="INTEGRAL MEMBRANE PROTEIN-RELATED"/>
    <property type="match status" value="1"/>
</dbReference>
<evidence type="ECO:0000313" key="9">
    <source>
        <dbReference type="EMBL" id="TGO18315.1"/>
    </source>
</evidence>
<name>A0A4Z1F1Q7_9HELO</name>
<evidence type="ECO:0000256" key="6">
    <source>
        <dbReference type="SAM" id="MobiDB-lite"/>
    </source>
</evidence>
<evidence type="ECO:0000256" key="7">
    <source>
        <dbReference type="SAM" id="Phobius"/>
    </source>
</evidence>
<feature type="transmembrane region" description="Helical" evidence="7">
    <location>
        <begin position="216"/>
        <end position="238"/>
    </location>
</feature>
<dbReference type="InterPro" id="IPR049326">
    <property type="entry name" value="Rhodopsin_dom_fungi"/>
</dbReference>
<feature type="transmembrane region" description="Helical" evidence="7">
    <location>
        <begin position="136"/>
        <end position="159"/>
    </location>
</feature>
<comment type="subcellular location">
    <subcellularLocation>
        <location evidence="1">Membrane</location>
        <topology evidence="1">Multi-pass membrane protein</topology>
    </subcellularLocation>
</comment>
<dbReference type="GO" id="GO:0016020">
    <property type="term" value="C:membrane"/>
    <property type="evidence" value="ECO:0007669"/>
    <property type="project" value="UniProtKB-SubCell"/>
</dbReference>
<evidence type="ECO:0000256" key="1">
    <source>
        <dbReference type="ARBA" id="ARBA00004141"/>
    </source>
</evidence>
<evidence type="ECO:0000256" key="5">
    <source>
        <dbReference type="ARBA" id="ARBA00038359"/>
    </source>
</evidence>
<feature type="region of interest" description="Disordered" evidence="6">
    <location>
        <begin position="297"/>
        <end position="326"/>
    </location>
</feature>
<dbReference type="Proteomes" id="UP000297910">
    <property type="component" value="Unassembled WGS sequence"/>
</dbReference>
<dbReference type="EMBL" id="PQXI01000385">
    <property type="protein sequence ID" value="TGO18315.1"/>
    <property type="molecule type" value="Genomic_DNA"/>
</dbReference>
<feature type="transmembrane region" description="Helical" evidence="7">
    <location>
        <begin position="182"/>
        <end position="204"/>
    </location>
</feature>
<evidence type="ECO:0000259" key="8">
    <source>
        <dbReference type="Pfam" id="PF20684"/>
    </source>
</evidence>
<keyword evidence="3 7" id="KW-1133">Transmembrane helix</keyword>
<protein>
    <recommendedName>
        <fullName evidence="8">Rhodopsin domain-containing protein</fullName>
    </recommendedName>
</protein>
<feature type="transmembrane region" description="Helical" evidence="7">
    <location>
        <begin position="57"/>
        <end position="79"/>
    </location>
</feature>
<gene>
    <name evidence="9" type="ORF">BPAE_0387g00040</name>
</gene>
<comment type="caution">
    <text evidence="9">The sequence shown here is derived from an EMBL/GenBank/DDBJ whole genome shotgun (WGS) entry which is preliminary data.</text>
</comment>
<evidence type="ECO:0000313" key="10">
    <source>
        <dbReference type="Proteomes" id="UP000297910"/>
    </source>
</evidence>
<feature type="transmembrane region" description="Helical" evidence="7">
    <location>
        <begin position="258"/>
        <end position="281"/>
    </location>
</feature>
<evidence type="ECO:0000256" key="4">
    <source>
        <dbReference type="ARBA" id="ARBA00023136"/>
    </source>
</evidence>
<dbReference type="AlphaFoldDB" id="A0A4Z1F1Q7"/>
<evidence type="ECO:0000256" key="2">
    <source>
        <dbReference type="ARBA" id="ARBA00022692"/>
    </source>
</evidence>
<comment type="similarity">
    <text evidence="5">Belongs to the SAT4 family.</text>
</comment>
<reference evidence="9 10" key="1">
    <citation type="submission" date="2017-12" db="EMBL/GenBank/DDBJ databases">
        <title>Comparative genomics of Botrytis spp.</title>
        <authorList>
            <person name="Valero-Jimenez C.A."/>
            <person name="Tapia P."/>
            <person name="Veloso J."/>
            <person name="Silva-Moreno E."/>
            <person name="Staats M."/>
            <person name="Valdes J.H."/>
            <person name="Van Kan J.A.L."/>
        </authorList>
    </citation>
    <scope>NUCLEOTIDE SEQUENCE [LARGE SCALE GENOMIC DNA]</scope>
    <source>
        <strain evidence="9 10">Bp0003</strain>
    </source>
</reference>
<feature type="domain" description="Rhodopsin" evidence="8">
    <location>
        <begin position="49"/>
        <end position="283"/>
    </location>
</feature>
<dbReference type="PANTHER" id="PTHR33048">
    <property type="entry name" value="PTH11-LIKE INTEGRAL MEMBRANE PROTEIN (AFU_ORTHOLOGUE AFUA_5G11245)"/>
    <property type="match status" value="1"/>
</dbReference>
<feature type="compositionally biased region" description="Basic and acidic residues" evidence="6">
    <location>
        <begin position="317"/>
        <end position="326"/>
    </location>
</feature>
<organism evidence="9 10">
    <name type="scientific">Botrytis paeoniae</name>
    <dbReference type="NCBI Taxonomy" id="278948"/>
    <lineage>
        <taxon>Eukaryota</taxon>
        <taxon>Fungi</taxon>
        <taxon>Dikarya</taxon>
        <taxon>Ascomycota</taxon>
        <taxon>Pezizomycotina</taxon>
        <taxon>Leotiomycetes</taxon>
        <taxon>Helotiales</taxon>
        <taxon>Sclerotiniaceae</taxon>
        <taxon>Botrytis</taxon>
    </lineage>
</organism>
<feature type="transmembrane region" description="Helical" evidence="7">
    <location>
        <begin position="15"/>
        <end position="36"/>
    </location>
</feature>